<accession>A0A6G3U1V4</accession>
<dbReference type="EMBL" id="JAAGMU010000712">
    <property type="protein sequence ID" value="NEC80268.1"/>
    <property type="molecule type" value="Genomic_DNA"/>
</dbReference>
<reference evidence="1" key="1">
    <citation type="submission" date="2020-01" db="EMBL/GenBank/DDBJ databases">
        <title>Insect and environment-associated Actinomycetes.</title>
        <authorList>
            <person name="Currrie C."/>
            <person name="Chevrette M."/>
            <person name="Carlson C."/>
            <person name="Stubbendieck R."/>
            <person name="Wendt-Pienkowski E."/>
        </authorList>
    </citation>
    <scope>NUCLEOTIDE SEQUENCE</scope>
    <source>
        <strain evidence="1">SID7958</strain>
    </source>
</reference>
<organism evidence="1">
    <name type="scientific">Streptomyces sp. SID7958</name>
    <dbReference type="NCBI Taxonomy" id="2706093"/>
    <lineage>
        <taxon>Bacteria</taxon>
        <taxon>Bacillati</taxon>
        <taxon>Actinomycetota</taxon>
        <taxon>Actinomycetes</taxon>
        <taxon>Kitasatosporales</taxon>
        <taxon>Streptomycetaceae</taxon>
        <taxon>Streptomyces</taxon>
    </lineage>
</organism>
<gene>
    <name evidence="1" type="ORF">G3I38_13755</name>
</gene>
<name>A0A6G3U1V4_9ACTN</name>
<sequence>MSRRTRTAQEEIRRFLAIGAVQVAEVDLHGDEAGLRPGPGSPPVTHGEVFALVRRDGRPAGTLLGH</sequence>
<dbReference type="GO" id="GO:0016740">
    <property type="term" value="F:transferase activity"/>
    <property type="evidence" value="ECO:0007669"/>
    <property type="project" value="UniProtKB-KW"/>
</dbReference>
<protein>
    <submittedName>
        <fullName evidence="1">Glycosyltransferase family 2 protein</fullName>
    </submittedName>
</protein>
<dbReference type="AlphaFoldDB" id="A0A6G3U1V4"/>
<keyword evidence="1" id="KW-0808">Transferase</keyword>
<feature type="non-terminal residue" evidence="1">
    <location>
        <position position="66"/>
    </location>
</feature>
<proteinExistence type="predicted"/>
<evidence type="ECO:0000313" key="1">
    <source>
        <dbReference type="EMBL" id="NEC80268.1"/>
    </source>
</evidence>
<comment type="caution">
    <text evidence="1">The sequence shown here is derived from an EMBL/GenBank/DDBJ whole genome shotgun (WGS) entry which is preliminary data.</text>
</comment>